<comment type="caution">
    <text evidence="4">The sequence shown here is derived from an EMBL/GenBank/DDBJ whole genome shotgun (WGS) entry which is preliminary data.</text>
</comment>
<evidence type="ECO:0000256" key="1">
    <source>
        <dbReference type="ARBA" id="ARBA00022729"/>
    </source>
</evidence>
<gene>
    <name evidence="4" type="ORF">DU000_02320</name>
</gene>
<dbReference type="GO" id="GO:0051082">
    <property type="term" value="F:unfolded protein binding"/>
    <property type="evidence" value="ECO:0007669"/>
    <property type="project" value="InterPro"/>
</dbReference>
<feature type="chain" id="PRO_5016760113" evidence="3">
    <location>
        <begin position="20"/>
        <end position="168"/>
    </location>
</feature>
<dbReference type="GO" id="GO:0050821">
    <property type="term" value="P:protein stabilization"/>
    <property type="evidence" value="ECO:0007669"/>
    <property type="project" value="TreeGrafter"/>
</dbReference>
<dbReference type="OrthoDB" id="5294628at2"/>
<evidence type="ECO:0000313" key="5">
    <source>
        <dbReference type="Proteomes" id="UP000252357"/>
    </source>
</evidence>
<dbReference type="PANTHER" id="PTHR35089">
    <property type="entry name" value="CHAPERONE PROTEIN SKP"/>
    <property type="match status" value="1"/>
</dbReference>
<dbReference type="EMBL" id="QPGB01000001">
    <property type="protein sequence ID" value="RCS59926.1"/>
    <property type="molecule type" value="Genomic_DNA"/>
</dbReference>
<comment type="similarity">
    <text evidence="2">Belongs to the skp family.</text>
</comment>
<name>A0A368L8G4_9BURK</name>
<dbReference type="InterPro" id="IPR024930">
    <property type="entry name" value="Skp_dom_sf"/>
</dbReference>
<dbReference type="Gene3D" id="3.30.910.20">
    <property type="entry name" value="Skp domain"/>
    <property type="match status" value="1"/>
</dbReference>
<protein>
    <submittedName>
        <fullName evidence="4">OmpH family outer membrane protein</fullName>
    </submittedName>
</protein>
<dbReference type="GO" id="GO:0005829">
    <property type="term" value="C:cytosol"/>
    <property type="evidence" value="ECO:0007669"/>
    <property type="project" value="TreeGrafter"/>
</dbReference>
<dbReference type="Proteomes" id="UP000252357">
    <property type="component" value="Unassembled WGS sequence"/>
</dbReference>
<dbReference type="PIRSF" id="PIRSF002094">
    <property type="entry name" value="OMP26_Skp"/>
    <property type="match status" value="1"/>
</dbReference>
<accession>A0A368L8G4</accession>
<evidence type="ECO:0000256" key="3">
    <source>
        <dbReference type="SAM" id="SignalP"/>
    </source>
</evidence>
<evidence type="ECO:0000313" key="4">
    <source>
        <dbReference type="EMBL" id="RCS59926.1"/>
    </source>
</evidence>
<sequence length="168" mass="19610">MKFLSPILLLAVISTTTVAQESGKIGFVDTEKILRESTPAKAATEKIDREFSKRQKELQDMGNRLKTLSEKFDKDSLTMTERDRNAKQRELAEMDRDLQRRGREFQEDLNQRRQEEYNALIQRANKVIAEFAEKEKFDIIFQEAVYRNPKIDITDRVLKILNATPSTK</sequence>
<keyword evidence="5" id="KW-1185">Reference proteome</keyword>
<keyword evidence="1 3" id="KW-0732">Signal</keyword>
<dbReference type="SMART" id="SM00935">
    <property type="entry name" value="OmpH"/>
    <property type="match status" value="1"/>
</dbReference>
<dbReference type="AlphaFoldDB" id="A0A368L8G4"/>
<feature type="signal peptide" evidence="3">
    <location>
        <begin position="1"/>
        <end position="19"/>
    </location>
</feature>
<dbReference type="Pfam" id="PF03938">
    <property type="entry name" value="OmpH"/>
    <property type="match status" value="1"/>
</dbReference>
<proteinExistence type="inferred from homology"/>
<dbReference type="PANTHER" id="PTHR35089:SF1">
    <property type="entry name" value="CHAPERONE PROTEIN SKP"/>
    <property type="match status" value="1"/>
</dbReference>
<evidence type="ECO:0000256" key="2">
    <source>
        <dbReference type="PIRNR" id="PIRNR002094"/>
    </source>
</evidence>
<organism evidence="4 5">
    <name type="scientific">Parvibium lacunae</name>
    <dbReference type="NCBI Taxonomy" id="1888893"/>
    <lineage>
        <taxon>Bacteria</taxon>
        <taxon>Pseudomonadati</taxon>
        <taxon>Pseudomonadota</taxon>
        <taxon>Betaproteobacteria</taxon>
        <taxon>Burkholderiales</taxon>
        <taxon>Alcaligenaceae</taxon>
        <taxon>Parvibium</taxon>
    </lineage>
</organism>
<reference evidence="4 5" key="1">
    <citation type="journal article" date="2018" name="Int. J. Syst. Evol. Microbiol.">
        <title>Parvibium lacunae gen. nov., sp. nov., a new member of the family Alcaligenaceae isolated from a freshwater pond.</title>
        <authorList>
            <person name="Chen W.M."/>
            <person name="Xie P.B."/>
            <person name="Hsu M.Y."/>
            <person name="Sheu S.Y."/>
        </authorList>
    </citation>
    <scope>NUCLEOTIDE SEQUENCE [LARGE SCALE GENOMIC DNA]</scope>
    <source>
        <strain evidence="4 5">KMB9</strain>
    </source>
</reference>
<dbReference type="SUPFAM" id="SSF111384">
    <property type="entry name" value="OmpH-like"/>
    <property type="match status" value="1"/>
</dbReference>
<dbReference type="InterPro" id="IPR005632">
    <property type="entry name" value="Chaperone_Skp"/>
</dbReference>